<dbReference type="AlphaFoldDB" id="A0A133XK21"/>
<evidence type="ECO:0000313" key="3">
    <source>
        <dbReference type="Proteomes" id="UP000070186"/>
    </source>
</evidence>
<dbReference type="PROSITE" id="PS50404">
    <property type="entry name" value="GST_NTER"/>
    <property type="match status" value="1"/>
</dbReference>
<dbReference type="GO" id="GO:0006749">
    <property type="term" value="P:glutathione metabolic process"/>
    <property type="evidence" value="ECO:0007669"/>
    <property type="project" value="TreeGrafter"/>
</dbReference>
<reference evidence="2 3" key="1">
    <citation type="submission" date="2015-12" db="EMBL/GenBank/DDBJ databases">
        <title>Nitrous oxide reduction kinetics distinguish bacteria harboring typical versus atypical NosZ.</title>
        <authorList>
            <person name="Yoon S."/>
            <person name="Nissen S."/>
            <person name="Park D."/>
            <person name="Sanford R.A."/>
            <person name="Loeffler F.E."/>
        </authorList>
    </citation>
    <scope>NUCLEOTIDE SEQUENCE [LARGE SCALE GENOMIC DNA]</scope>
    <source>
        <strain evidence="2 3">ATCC BAA-841</strain>
    </source>
</reference>
<sequence length="225" mass="25264">MFDLYIGNKNYSSWSLRPWLLLKHFGIPFREHMVSVAGRDYNAALKPLAGNARVPCLHEDGFQVWESIAIAETLAERHPAMWPADARARARARSISAEMHAGFTALRTAMPMNLKLKLKGKPPTPAVQRDIDRIVEIWEEARMQFATADGPWLFGAFSVADAMFAPIVWRFHVYNVALPPLAATYRDAMLAHPAMQEWYGAALQESEAHAHYDCLADEYGGPRAA</sequence>
<dbReference type="SUPFAM" id="SSF52833">
    <property type="entry name" value="Thioredoxin-like"/>
    <property type="match status" value="1"/>
</dbReference>
<evidence type="ECO:0000313" key="2">
    <source>
        <dbReference type="EMBL" id="KXB31288.1"/>
    </source>
</evidence>
<dbReference type="PANTHER" id="PTHR42673">
    <property type="entry name" value="MALEYLACETOACETATE ISOMERASE"/>
    <property type="match status" value="1"/>
</dbReference>
<dbReference type="STRING" id="281362.AT959_06295"/>
<protein>
    <recommendedName>
        <fullName evidence="1">GST N-terminal domain-containing protein</fullName>
    </recommendedName>
</protein>
<dbReference type="GO" id="GO:0004364">
    <property type="term" value="F:glutathione transferase activity"/>
    <property type="evidence" value="ECO:0007669"/>
    <property type="project" value="TreeGrafter"/>
</dbReference>
<dbReference type="SUPFAM" id="SSF47616">
    <property type="entry name" value="GST C-terminal domain-like"/>
    <property type="match status" value="1"/>
</dbReference>
<dbReference type="Proteomes" id="UP000070186">
    <property type="component" value="Unassembled WGS sequence"/>
</dbReference>
<organism evidence="2 3">
    <name type="scientific">Dechloromonas denitrificans</name>
    <dbReference type="NCBI Taxonomy" id="281362"/>
    <lineage>
        <taxon>Bacteria</taxon>
        <taxon>Pseudomonadati</taxon>
        <taxon>Pseudomonadota</taxon>
        <taxon>Betaproteobacteria</taxon>
        <taxon>Rhodocyclales</taxon>
        <taxon>Azonexaceae</taxon>
        <taxon>Dechloromonas</taxon>
    </lineage>
</organism>
<dbReference type="Gene3D" id="1.20.1050.10">
    <property type="match status" value="1"/>
</dbReference>
<dbReference type="CDD" id="cd03194">
    <property type="entry name" value="GST_C_3"/>
    <property type="match status" value="1"/>
</dbReference>
<accession>A0A133XK21</accession>
<gene>
    <name evidence="2" type="ORF">AT959_06295</name>
</gene>
<dbReference type="PANTHER" id="PTHR42673:SF4">
    <property type="entry name" value="MALEYLACETOACETATE ISOMERASE"/>
    <property type="match status" value="1"/>
</dbReference>
<dbReference type="RefSeq" id="WP_066881786.1">
    <property type="nucleotide sequence ID" value="NZ_LODL01000013.1"/>
</dbReference>
<dbReference type="Pfam" id="PF13409">
    <property type="entry name" value="GST_N_2"/>
    <property type="match status" value="1"/>
</dbReference>
<evidence type="ECO:0000259" key="1">
    <source>
        <dbReference type="PROSITE" id="PS50404"/>
    </source>
</evidence>
<dbReference type="Gene3D" id="3.40.30.10">
    <property type="entry name" value="Glutaredoxin"/>
    <property type="match status" value="1"/>
</dbReference>
<dbReference type="EMBL" id="LODL01000013">
    <property type="protein sequence ID" value="KXB31288.1"/>
    <property type="molecule type" value="Genomic_DNA"/>
</dbReference>
<dbReference type="GO" id="GO:0016034">
    <property type="term" value="F:maleylacetoacetate isomerase activity"/>
    <property type="evidence" value="ECO:0007669"/>
    <property type="project" value="TreeGrafter"/>
</dbReference>
<keyword evidence="3" id="KW-1185">Reference proteome</keyword>
<dbReference type="InterPro" id="IPR036282">
    <property type="entry name" value="Glutathione-S-Trfase_C_sf"/>
</dbReference>
<comment type="caution">
    <text evidence="2">The sequence shown here is derived from an EMBL/GenBank/DDBJ whole genome shotgun (WGS) entry which is preliminary data.</text>
</comment>
<dbReference type="InterPro" id="IPR040079">
    <property type="entry name" value="Glutathione_S-Trfase"/>
</dbReference>
<dbReference type="SFLD" id="SFLDS00019">
    <property type="entry name" value="Glutathione_Transferase_(cytos"/>
    <property type="match status" value="1"/>
</dbReference>
<name>A0A133XK21_9RHOO</name>
<dbReference type="GO" id="GO:0006559">
    <property type="term" value="P:L-phenylalanine catabolic process"/>
    <property type="evidence" value="ECO:0007669"/>
    <property type="project" value="TreeGrafter"/>
</dbReference>
<proteinExistence type="predicted"/>
<feature type="domain" description="GST N-terminal" evidence="1">
    <location>
        <begin position="2"/>
        <end position="82"/>
    </location>
</feature>
<dbReference type="InterPro" id="IPR004045">
    <property type="entry name" value="Glutathione_S-Trfase_N"/>
</dbReference>
<dbReference type="Pfam" id="PF13410">
    <property type="entry name" value="GST_C_2"/>
    <property type="match status" value="1"/>
</dbReference>
<dbReference type="InterPro" id="IPR036249">
    <property type="entry name" value="Thioredoxin-like_sf"/>
</dbReference>